<keyword evidence="1" id="KW-1133">Transmembrane helix</keyword>
<reference evidence="2 3" key="1">
    <citation type="submission" date="2020-08" db="EMBL/GenBank/DDBJ databases">
        <title>A Genomic Blueprint of the Chicken Gut Microbiome.</title>
        <authorList>
            <person name="Gilroy R."/>
            <person name="Ravi A."/>
            <person name="Getino M."/>
            <person name="Pursley I."/>
            <person name="Horton D.L."/>
            <person name="Alikhan N.-F."/>
            <person name="Baker D."/>
            <person name="Gharbi K."/>
            <person name="Hall N."/>
            <person name="Watson M."/>
            <person name="Adriaenssens E.M."/>
            <person name="Foster-Nyarko E."/>
            <person name="Jarju S."/>
            <person name="Secka A."/>
            <person name="Antonio M."/>
            <person name="Oren A."/>
            <person name="Chaudhuri R."/>
            <person name="La Ragione R.M."/>
            <person name="Hildebrand F."/>
            <person name="Pallen M.J."/>
        </authorList>
    </citation>
    <scope>NUCLEOTIDE SEQUENCE [LARGE SCALE GENOMIC DNA]</scope>
    <source>
        <strain evidence="2 3">Re31</strain>
    </source>
</reference>
<accession>A0ABR8XA72</accession>
<keyword evidence="1" id="KW-0812">Transmembrane</keyword>
<protein>
    <submittedName>
        <fullName evidence="2">Uncharacterized protein</fullName>
    </submittedName>
</protein>
<organism evidence="2 3">
    <name type="scientific">Ureibacillus galli</name>
    <dbReference type="NCBI Taxonomy" id="2762222"/>
    <lineage>
        <taxon>Bacteria</taxon>
        <taxon>Bacillati</taxon>
        <taxon>Bacillota</taxon>
        <taxon>Bacilli</taxon>
        <taxon>Bacillales</taxon>
        <taxon>Caryophanaceae</taxon>
        <taxon>Ureibacillus</taxon>
    </lineage>
</organism>
<dbReference type="EMBL" id="JACSQA010000005">
    <property type="protein sequence ID" value="MBD8026221.1"/>
    <property type="molecule type" value="Genomic_DNA"/>
</dbReference>
<feature type="transmembrane region" description="Helical" evidence="1">
    <location>
        <begin position="64"/>
        <end position="84"/>
    </location>
</feature>
<name>A0ABR8XA72_9BACL</name>
<feature type="transmembrane region" description="Helical" evidence="1">
    <location>
        <begin position="12"/>
        <end position="31"/>
    </location>
</feature>
<gene>
    <name evidence="2" type="ORF">H9636_06065</name>
</gene>
<dbReference type="RefSeq" id="WP_191706722.1">
    <property type="nucleotide sequence ID" value="NZ_JACSQA010000005.1"/>
</dbReference>
<comment type="caution">
    <text evidence="2">The sequence shown here is derived from an EMBL/GenBank/DDBJ whole genome shotgun (WGS) entry which is preliminary data.</text>
</comment>
<dbReference type="Proteomes" id="UP000640930">
    <property type="component" value="Unassembled WGS sequence"/>
</dbReference>
<feature type="transmembrane region" description="Helical" evidence="1">
    <location>
        <begin position="37"/>
        <end position="57"/>
    </location>
</feature>
<keyword evidence="1" id="KW-0472">Membrane</keyword>
<evidence type="ECO:0000313" key="3">
    <source>
        <dbReference type="Proteomes" id="UP000640930"/>
    </source>
</evidence>
<keyword evidence="3" id="KW-1185">Reference proteome</keyword>
<sequence length="104" mass="12230">MKFSRWIHLKNISLWFYLCSLFLYFISFVGAFSVGLYIIFGAIVSLLFGLSVSLKILTKKRNPYSVLTISIVIVAISFILWYLLVRYIDDFYIFYPFTLLSWGN</sequence>
<evidence type="ECO:0000256" key="1">
    <source>
        <dbReference type="SAM" id="Phobius"/>
    </source>
</evidence>
<evidence type="ECO:0000313" key="2">
    <source>
        <dbReference type="EMBL" id="MBD8026221.1"/>
    </source>
</evidence>
<proteinExistence type="predicted"/>